<organism evidence="7 8">
    <name type="scientific">Drosophila gunungcola</name>
    <name type="common">fruit fly</name>
    <dbReference type="NCBI Taxonomy" id="103775"/>
    <lineage>
        <taxon>Eukaryota</taxon>
        <taxon>Metazoa</taxon>
        <taxon>Ecdysozoa</taxon>
        <taxon>Arthropoda</taxon>
        <taxon>Hexapoda</taxon>
        <taxon>Insecta</taxon>
        <taxon>Pterygota</taxon>
        <taxon>Neoptera</taxon>
        <taxon>Endopterygota</taxon>
        <taxon>Diptera</taxon>
        <taxon>Brachycera</taxon>
        <taxon>Muscomorpha</taxon>
        <taxon>Ephydroidea</taxon>
        <taxon>Drosophilidae</taxon>
        <taxon>Drosophila</taxon>
        <taxon>Sophophora</taxon>
    </lineage>
</organism>
<dbReference type="Gene3D" id="3.10.120.10">
    <property type="entry name" value="Cytochrome b5-like heme/steroid binding domain"/>
    <property type="match status" value="1"/>
</dbReference>
<dbReference type="Proteomes" id="UP001059596">
    <property type="component" value="Unassembled WGS sequence"/>
</dbReference>
<evidence type="ECO:0000313" key="8">
    <source>
        <dbReference type="Proteomes" id="UP001059596"/>
    </source>
</evidence>
<keyword evidence="1 4" id="KW-0349">Heme</keyword>
<feature type="non-terminal residue" evidence="7">
    <location>
        <position position="496"/>
    </location>
</feature>
<keyword evidence="8" id="KW-1185">Reference proteome</keyword>
<dbReference type="SUPFAM" id="SSF52343">
    <property type="entry name" value="Ferredoxin reductase-like, C-terminal NADP-linked domain"/>
    <property type="match status" value="1"/>
</dbReference>
<comment type="caution">
    <text evidence="7">The sequence shown here is derived from an EMBL/GenBank/DDBJ whole genome shotgun (WGS) entry which is preliminary data.</text>
</comment>
<feature type="domain" description="Cytochrome b5 heme-binding" evidence="6">
    <location>
        <begin position="62"/>
        <end position="135"/>
    </location>
</feature>
<dbReference type="GO" id="GO:0005783">
    <property type="term" value="C:endoplasmic reticulum"/>
    <property type="evidence" value="ECO:0007669"/>
    <property type="project" value="TreeGrafter"/>
</dbReference>
<dbReference type="InterPro" id="IPR018506">
    <property type="entry name" value="Cyt_B5_heme-BS"/>
</dbReference>
<protein>
    <recommendedName>
        <fullName evidence="6">Cytochrome b5 heme-binding domain-containing protein</fullName>
    </recommendedName>
</protein>
<name>A0A9P9YHA5_9MUSC</name>
<sequence length="496" mass="56885">WWLQEDPLVAFQLPVTAPQKLNASSNGSASSSASGSATGNPRNKCALKPGYSLMSWIRLCNSGADLSGTGGRVDDAWMAIRGRVFNVTRYMDFHPGGVDELMRGVGRDATKLFDEVHAWVNYPQLLGKCYVGPLKENETKPSKDAPQIANPPEIVPRFDWIQQRSELTLVFYTRSLANPGLLIRRKDSQQLTVRVLVQHNWHSFDFQLTDQVEWPPKVVLGKMEPAPWPTYGTHVSSKLDSISMQEEAYDCEITHRKDFNHDSFELNLQSVQRDVLMIPPVGYHVDIEVPLADDMRMDPFPVICMRYKLDLASSLSPPRGAFQLSELNAHRNILLLAAGSGLTPILSIIQPMLKRNTNRIESLQLFYFNKTPEDIWLKAKLEEIHSQDERFSCTNVLSQAEDNPQRISLELLILCSRKNNRKDVLMWPYVDQVASTPLPSISCPTWILSPIKYTFSVAKWRNEWLCPRNLHHFYLLYRKCFRLLFFFFIVFTCFRF</sequence>
<evidence type="ECO:0000256" key="3">
    <source>
        <dbReference type="ARBA" id="ARBA00023004"/>
    </source>
</evidence>
<evidence type="ECO:0000256" key="1">
    <source>
        <dbReference type="ARBA" id="ARBA00022617"/>
    </source>
</evidence>
<dbReference type="Pfam" id="PF00175">
    <property type="entry name" value="NAD_binding_1"/>
    <property type="match status" value="1"/>
</dbReference>
<dbReference type="SMART" id="SM01117">
    <property type="entry name" value="Cyt-b5"/>
    <property type="match status" value="1"/>
</dbReference>
<dbReference type="PROSITE" id="PS00191">
    <property type="entry name" value="CYTOCHROME_B5_1"/>
    <property type="match status" value="1"/>
</dbReference>
<keyword evidence="3 4" id="KW-0408">Iron</keyword>
<accession>A0A9P9YHA5</accession>
<dbReference type="PANTHER" id="PTHR46237:SF1">
    <property type="entry name" value="CYTOCHROME B5 REDUCTASE 4"/>
    <property type="match status" value="1"/>
</dbReference>
<dbReference type="EMBL" id="JAMKOV010000014">
    <property type="protein sequence ID" value="KAI8036912.1"/>
    <property type="molecule type" value="Genomic_DNA"/>
</dbReference>
<dbReference type="GO" id="GO:0046872">
    <property type="term" value="F:metal ion binding"/>
    <property type="evidence" value="ECO:0007669"/>
    <property type="project" value="UniProtKB-UniRule"/>
</dbReference>
<evidence type="ECO:0000256" key="5">
    <source>
        <dbReference type="SAM" id="MobiDB-lite"/>
    </source>
</evidence>
<dbReference type="InterPro" id="IPR039261">
    <property type="entry name" value="FNR_nucleotide-bd"/>
</dbReference>
<reference evidence="7" key="1">
    <citation type="journal article" date="2023" name="Genome Biol. Evol.">
        <title>Long-read-based Genome Assembly of Drosophila gunungcola Reveals Fewer Chemosensory Genes in Flower-breeding Species.</title>
        <authorList>
            <person name="Negi A."/>
            <person name="Liao B.Y."/>
            <person name="Yeh S.D."/>
        </authorList>
    </citation>
    <scope>NUCLEOTIDE SEQUENCE</scope>
    <source>
        <strain evidence="7">Sukarami</strain>
    </source>
</reference>
<comment type="similarity">
    <text evidence="4">Belongs to the cytochrome b5 family.</text>
</comment>
<dbReference type="GO" id="GO:0004128">
    <property type="term" value="F:cytochrome-b5 reductase activity, acting on NAD(P)H"/>
    <property type="evidence" value="ECO:0007669"/>
    <property type="project" value="TreeGrafter"/>
</dbReference>
<dbReference type="SUPFAM" id="SSF55856">
    <property type="entry name" value="Cytochrome b5-like heme/steroid binding domain"/>
    <property type="match status" value="1"/>
</dbReference>
<gene>
    <name evidence="7" type="ORF">M5D96_010223</name>
</gene>
<dbReference type="Pfam" id="PF00173">
    <property type="entry name" value="Cyt-b5"/>
    <property type="match status" value="1"/>
</dbReference>
<dbReference type="PROSITE" id="PS50255">
    <property type="entry name" value="CYTOCHROME_B5_2"/>
    <property type="match status" value="1"/>
</dbReference>
<keyword evidence="2 4" id="KW-0479">Metal-binding</keyword>
<dbReference type="AlphaFoldDB" id="A0A9P9YHA5"/>
<dbReference type="InterPro" id="IPR036400">
    <property type="entry name" value="Cyt_B5-like_heme/steroid_sf"/>
</dbReference>
<evidence type="ECO:0000256" key="2">
    <source>
        <dbReference type="ARBA" id="ARBA00022723"/>
    </source>
</evidence>
<feature type="region of interest" description="Disordered" evidence="5">
    <location>
        <begin position="21"/>
        <end position="41"/>
    </location>
</feature>
<dbReference type="GO" id="GO:0020037">
    <property type="term" value="F:heme binding"/>
    <property type="evidence" value="ECO:0007669"/>
    <property type="project" value="UniProtKB-UniRule"/>
</dbReference>
<evidence type="ECO:0000259" key="6">
    <source>
        <dbReference type="PROSITE" id="PS50255"/>
    </source>
</evidence>
<dbReference type="GO" id="GO:0006801">
    <property type="term" value="P:superoxide metabolic process"/>
    <property type="evidence" value="ECO:0007669"/>
    <property type="project" value="TreeGrafter"/>
</dbReference>
<evidence type="ECO:0000256" key="4">
    <source>
        <dbReference type="RuleBase" id="RU362121"/>
    </source>
</evidence>
<dbReference type="PANTHER" id="PTHR46237">
    <property type="entry name" value="CYTOCHROME B5 REDUCTASE 4 FAMILY MEMBER"/>
    <property type="match status" value="1"/>
</dbReference>
<evidence type="ECO:0000313" key="7">
    <source>
        <dbReference type="EMBL" id="KAI8036912.1"/>
    </source>
</evidence>
<dbReference type="InterPro" id="IPR051872">
    <property type="entry name" value="Cytochrome_b5/Flavoprotein_Rdt"/>
</dbReference>
<dbReference type="Gene3D" id="3.40.50.80">
    <property type="entry name" value="Nucleotide-binding domain of ferredoxin-NADP reductase (FNR) module"/>
    <property type="match status" value="1"/>
</dbReference>
<feature type="compositionally biased region" description="Low complexity" evidence="5">
    <location>
        <begin position="22"/>
        <end position="37"/>
    </location>
</feature>
<proteinExistence type="inferred from homology"/>
<dbReference type="InterPro" id="IPR001433">
    <property type="entry name" value="OxRdtase_FAD/NAD-bd"/>
</dbReference>
<dbReference type="InterPro" id="IPR001199">
    <property type="entry name" value="Cyt_B5-like_heme/steroid-bd"/>
</dbReference>